<keyword evidence="1" id="KW-0175">Coiled coil</keyword>
<dbReference type="InterPro" id="IPR044926">
    <property type="entry name" value="RGS_subdomain_2"/>
</dbReference>
<dbReference type="GO" id="GO:0001965">
    <property type="term" value="F:G-protein alpha-subunit binding"/>
    <property type="evidence" value="ECO:0007669"/>
    <property type="project" value="InterPro"/>
</dbReference>
<reference evidence="3 4" key="1">
    <citation type="journal article" date="2021" name="Elife">
        <title>Chloroplast acquisition without the gene transfer in kleptoplastic sea slugs, Plakobranchus ocellatus.</title>
        <authorList>
            <person name="Maeda T."/>
            <person name="Takahashi S."/>
            <person name="Yoshida T."/>
            <person name="Shimamura S."/>
            <person name="Takaki Y."/>
            <person name="Nagai Y."/>
            <person name="Toyoda A."/>
            <person name="Suzuki Y."/>
            <person name="Arimoto A."/>
            <person name="Ishii H."/>
            <person name="Satoh N."/>
            <person name="Nishiyama T."/>
            <person name="Hasebe M."/>
            <person name="Maruyama T."/>
            <person name="Minagawa J."/>
            <person name="Obokata J."/>
            <person name="Shigenobu S."/>
        </authorList>
    </citation>
    <scope>NUCLEOTIDE SEQUENCE [LARGE SCALE GENOMIC DNA]</scope>
</reference>
<dbReference type="InterPro" id="IPR042651">
    <property type="entry name" value="Rgs22"/>
</dbReference>
<name>A0AAV3Y996_9GAST</name>
<evidence type="ECO:0000256" key="1">
    <source>
        <dbReference type="SAM" id="Coils"/>
    </source>
</evidence>
<proteinExistence type="predicted"/>
<feature type="region of interest" description="Disordered" evidence="2">
    <location>
        <begin position="205"/>
        <end position="275"/>
    </location>
</feature>
<dbReference type="GO" id="GO:0009966">
    <property type="term" value="P:regulation of signal transduction"/>
    <property type="evidence" value="ECO:0007669"/>
    <property type="project" value="InterPro"/>
</dbReference>
<keyword evidence="4" id="KW-1185">Reference proteome</keyword>
<dbReference type="Gene3D" id="1.10.167.10">
    <property type="entry name" value="Regulator of G-protein Signalling 4, domain 2"/>
    <property type="match status" value="1"/>
</dbReference>
<protein>
    <submittedName>
        <fullName evidence="3">Regulator of G-protein signaling 22</fullName>
    </submittedName>
</protein>
<sequence>MHHSHTEDAMLNQKIAAIINCFIDSNIPPSLQIDIPQDMADRILEHKHERGPYLFREAQLAAFRILLQHWQPFVEFRNNMMTTERAKTTLERHRLLARKREQEYREAMELQRERERLQRLEEEAMAAEGLEDDERGAKLGFSYSAYLQEMLVGCVILWSGIPEFPDQPVEERPGYVADPEAAGILHYSERDYAIYKEFLQKKAEAASMKSASQGTTRTSSRKLSASSDGHTSRVSGTSTDLQHSVSSEDLESHDQRAAAPPTADDQSSKTGKKSN</sequence>
<evidence type="ECO:0000313" key="4">
    <source>
        <dbReference type="Proteomes" id="UP000735302"/>
    </source>
</evidence>
<dbReference type="PANTHER" id="PTHR46583:SF1">
    <property type="entry name" value="REGULATOR OF G-PROTEIN SIGNALING 22"/>
    <property type="match status" value="1"/>
</dbReference>
<organism evidence="3 4">
    <name type="scientific">Plakobranchus ocellatus</name>
    <dbReference type="NCBI Taxonomy" id="259542"/>
    <lineage>
        <taxon>Eukaryota</taxon>
        <taxon>Metazoa</taxon>
        <taxon>Spiralia</taxon>
        <taxon>Lophotrochozoa</taxon>
        <taxon>Mollusca</taxon>
        <taxon>Gastropoda</taxon>
        <taxon>Heterobranchia</taxon>
        <taxon>Euthyneura</taxon>
        <taxon>Panpulmonata</taxon>
        <taxon>Sacoglossa</taxon>
        <taxon>Placobranchoidea</taxon>
        <taxon>Plakobranchidae</taxon>
        <taxon>Plakobranchus</taxon>
    </lineage>
</organism>
<dbReference type="GO" id="GO:0005634">
    <property type="term" value="C:nucleus"/>
    <property type="evidence" value="ECO:0007669"/>
    <property type="project" value="TreeGrafter"/>
</dbReference>
<dbReference type="EMBL" id="BLXT01000641">
    <property type="protein sequence ID" value="GFN79074.1"/>
    <property type="molecule type" value="Genomic_DNA"/>
</dbReference>
<feature type="coiled-coil region" evidence="1">
    <location>
        <begin position="93"/>
        <end position="130"/>
    </location>
</feature>
<dbReference type="PANTHER" id="PTHR46583">
    <property type="entry name" value="REGULATOR OF G-PROTEIN SIGNALING 22"/>
    <property type="match status" value="1"/>
</dbReference>
<evidence type="ECO:0000313" key="3">
    <source>
        <dbReference type="EMBL" id="GFN79074.1"/>
    </source>
</evidence>
<accession>A0AAV3Y996</accession>
<gene>
    <name evidence="3" type="ORF">PoB_000558000</name>
</gene>
<evidence type="ECO:0000256" key="2">
    <source>
        <dbReference type="SAM" id="MobiDB-lite"/>
    </source>
</evidence>
<comment type="caution">
    <text evidence="3">The sequence shown here is derived from an EMBL/GenBank/DDBJ whole genome shotgun (WGS) entry which is preliminary data.</text>
</comment>
<dbReference type="AlphaFoldDB" id="A0AAV3Y996"/>
<dbReference type="InterPro" id="IPR036305">
    <property type="entry name" value="RGS_sf"/>
</dbReference>
<dbReference type="Proteomes" id="UP000735302">
    <property type="component" value="Unassembled WGS sequence"/>
</dbReference>
<feature type="compositionally biased region" description="Polar residues" evidence="2">
    <location>
        <begin position="213"/>
        <end position="247"/>
    </location>
</feature>
<dbReference type="GO" id="GO:0005737">
    <property type="term" value="C:cytoplasm"/>
    <property type="evidence" value="ECO:0007669"/>
    <property type="project" value="TreeGrafter"/>
</dbReference>
<dbReference type="SUPFAM" id="SSF48097">
    <property type="entry name" value="Regulator of G-protein signaling, RGS"/>
    <property type="match status" value="1"/>
</dbReference>